<dbReference type="PANTHER" id="PTHR24379:SF121">
    <property type="entry name" value="C2H2-TYPE DOMAIN-CONTAINING PROTEIN"/>
    <property type="match status" value="1"/>
</dbReference>
<accession>A0A9J6CCF2</accession>
<dbReference type="Pfam" id="PF00096">
    <property type="entry name" value="zf-C2H2"/>
    <property type="match status" value="1"/>
</dbReference>
<proteinExistence type="predicted"/>
<evidence type="ECO:0000256" key="4">
    <source>
        <dbReference type="ARBA" id="ARBA00022833"/>
    </source>
</evidence>
<feature type="compositionally biased region" description="Basic and acidic residues" evidence="6">
    <location>
        <begin position="845"/>
        <end position="861"/>
    </location>
</feature>
<evidence type="ECO:0000256" key="5">
    <source>
        <dbReference type="PROSITE-ProRule" id="PRU00042"/>
    </source>
</evidence>
<sequence>MKRVQPTIMQPQHNTIMRRVIQPRESNLNSVQMNTVNKISNLSNVSVTSSNSTNQQPRVRQTIYASQLQQNIKCFICDENIMGAPTSLKETETSTSREKVTKKLARLVGDEFCVIVSEEDVICRRCLTLFNTMDKYESDIQNVKSRLRGFINKKYGIEEQEEPPVKIQRLNDQSPGIHNSSNSYRWQNNNAEESPTRKIAAVNKETAESQLKTLSNTAKRGPVKLYKCIACDFKTTDLNAFQPHSSVCKGQQTKQSPIISPQNRVNRVTAYPQQQQQKTTLATQPQQQQVGRTTIVRNNTSQQPMQSCQQCDFKTADRNLFMEHQRNHMKLRPFKCRMCLERFATREAAQAHAKIHSSGMKCGICSRQFVKREAFEMHMKTHEKFKSVSQQEVIVMNKSSENAGTIQKPLTDIIKEALSEEDQDTVNEFIEFHSCNLCSLTFVNKKLYAQHMKTHETASSGKGKVNDDSTYIKGKSQITEGDLESIFEKMHSENATISNGSNGNENILITTTQDSGGFTYNITIPQDDVPQDDKKVRIDMPNLTDDGGDEKMDTKHHHAPVSMPSLHDDENTQSSQEQHASDAQHVEGEQGQAIPMDLEELQGADGQQLKFIVDENGQFLQLDNHILTTDAEGNQILVQGTNQEQLQHLLQSVGVDGNQVLVQLQGNGEGIDAEGATLQFGDGAQGQMILVQNENGESQLIDASMLQTEGGNLVLQQGADGETTLTTADGIPVSVSFSGEGADGQITVTMAGTGEDGQQIFIQQPVELAEGQEAQVQSEGEAMQLEGENSQEMPAVTETEASTENEAVASEEKTSEEASTAAEAESSQLNENEGGEIVAETESANEEKKPEVEASEKKVEEENKEAEEEK</sequence>
<protein>
    <recommendedName>
        <fullName evidence="7">C2H2-type domain-containing protein</fullName>
    </recommendedName>
</protein>
<feature type="domain" description="C2H2-type" evidence="7">
    <location>
        <begin position="334"/>
        <end position="361"/>
    </location>
</feature>
<dbReference type="PROSITE" id="PS00028">
    <property type="entry name" value="ZINC_FINGER_C2H2_1"/>
    <property type="match status" value="3"/>
</dbReference>
<feature type="compositionally biased region" description="Low complexity" evidence="6">
    <location>
        <begin position="817"/>
        <end position="827"/>
    </location>
</feature>
<reference evidence="8" key="1">
    <citation type="submission" date="2021-03" db="EMBL/GenBank/DDBJ databases">
        <title>Chromosome level genome of the anhydrobiotic midge Polypedilum vanderplanki.</title>
        <authorList>
            <person name="Yoshida Y."/>
            <person name="Kikawada T."/>
            <person name="Gusev O."/>
        </authorList>
    </citation>
    <scope>NUCLEOTIDE SEQUENCE</scope>
    <source>
        <strain evidence="8">NIAS01</strain>
        <tissue evidence="8">Whole body or cell culture</tissue>
    </source>
</reference>
<dbReference type="SMART" id="SM00355">
    <property type="entry name" value="ZnF_C2H2"/>
    <property type="match status" value="5"/>
</dbReference>
<gene>
    <name evidence="8" type="ORF">PVAND_008880</name>
</gene>
<dbReference type="SUPFAM" id="SSF57667">
    <property type="entry name" value="beta-beta-alpha zinc fingers"/>
    <property type="match status" value="2"/>
</dbReference>
<feature type="compositionally biased region" description="Polar residues" evidence="6">
    <location>
        <begin position="170"/>
        <end position="193"/>
    </location>
</feature>
<organism evidence="8 9">
    <name type="scientific">Polypedilum vanderplanki</name>
    <name type="common">Sleeping chironomid midge</name>
    <dbReference type="NCBI Taxonomy" id="319348"/>
    <lineage>
        <taxon>Eukaryota</taxon>
        <taxon>Metazoa</taxon>
        <taxon>Ecdysozoa</taxon>
        <taxon>Arthropoda</taxon>
        <taxon>Hexapoda</taxon>
        <taxon>Insecta</taxon>
        <taxon>Pterygota</taxon>
        <taxon>Neoptera</taxon>
        <taxon>Endopterygota</taxon>
        <taxon>Diptera</taxon>
        <taxon>Nematocera</taxon>
        <taxon>Chironomoidea</taxon>
        <taxon>Chironomidae</taxon>
        <taxon>Chironominae</taxon>
        <taxon>Polypedilum</taxon>
        <taxon>Polypedilum</taxon>
    </lineage>
</organism>
<dbReference type="PANTHER" id="PTHR24379">
    <property type="entry name" value="KRAB AND ZINC FINGER DOMAIN-CONTAINING"/>
    <property type="match status" value="1"/>
</dbReference>
<dbReference type="AlphaFoldDB" id="A0A9J6CCF2"/>
<feature type="compositionally biased region" description="Basic and acidic residues" evidence="6">
    <location>
        <begin position="579"/>
        <end position="588"/>
    </location>
</feature>
<dbReference type="OrthoDB" id="8184392at2759"/>
<evidence type="ECO:0000313" key="9">
    <source>
        <dbReference type="Proteomes" id="UP001107558"/>
    </source>
</evidence>
<dbReference type="InterPro" id="IPR036236">
    <property type="entry name" value="Znf_C2H2_sf"/>
</dbReference>
<keyword evidence="4" id="KW-0862">Zinc</keyword>
<evidence type="ECO:0000256" key="6">
    <source>
        <dbReference type="SAM" id="MobiDB-lite"/>
    </source>
</evidence>
<name>A0A9J6CCF2_POLVA</name>
<feature type="domain" description="C2H2-type" evidence="7">
    <location>
        <begin position="360"/>
        <end position="387"/>
    </location>
</feature>
<evidence type="ECO:0000256" key="3">
    <source>
        <dbReference type="ARBA" id="ARBA00022771"/>
    </source>
</evidence>
<evidence type="ECO:0000313" key="8">
    <source>
        <dbReference type="EMBL" id="KAG5679302.1"/>
    </source>
</evidence>
<dbReference type="PROSITE" id="PS50157">
    <property type="entry name" value="ZINC_FINGER_C2H2_2"/>
    <property type="match status" value="4"/>
</dbReference>
<evidence type="ECO:0000256" key="1">
    <source>
        <dbReference type="ARBA" id="ARBA00022723"/>
    </source>
</evidence>
<feature type="domain" description="C2H2-type" evidence="7">
    <location>
        <begin position="433"/>
        <end position="460"/>
    </location>
</feature>
<keyword evidence="1" id="KW-0479">Metal-binding</keyword>
<dbReference type="Proteomes" id="UP001107558">
    <property type="component" value="Chromosome 2"/>
</dbReference>
<dbReference type="InterPro" id="IPR013087">
    <property type="entry name" value="Znf_C2H2_type"/>
</dbReference>
<feature type="region of interest" description="Disordered" evidence="6">
    <location>
        <begin position="523"/>
        <end position="589"/>
    </location>
</feature>
<comment type="caution">
    <text evidence="8">The sequence shown here is derived from an EMBL/GenBank/DDBJ whole genome shotgun (WGS) entry which is preliminary data.</text>
</comment>
<keyword evidence="2" id="KW-0677">Repeat</keyword>
<dbReference type="EMBL" id="JADBJN010000002">
    <property type="protein sequence ID" value="KAG5679302.1"/>
    <property type="molecule type" value="Genomic_DNA"/>
</dbReference>
<feature type="region of interest" description="Disordered" evidence="6">
    <location>
        <begin position="170"/>
        <end position="194"/>
    </location>
</feature>
<keyword evidence="3 5" id="KW-0863">Zinc-finger</keyword>
<dbReference type="Gene3D" id="3.30.160.60">
    <property type="entry name" value="Classic Zinc Finger"/>
    <property type="match status" value="2"/>
</dbReference>
<dbReference type="GO" id="GO:0008270">
    <property type="term" value="F:zinc ion binding"/>
    <property type="evidence" value="ECO:0007669"/>
    <property type="project" value="UniProtKB-KW"/>
</dbReference>
<evidence type="ECO:0000256" key="2">
    <source>
        <dbReference type="ARBA" id="ARBA00022737"/>
    </source>
</evidence>
<evidence type="ECO:0000259" key="7">
    <source>
        <dbReference type="PROSITE" id="PS50157"/>
    </source>
</evidence>
<feature type="region of interest" description="Disordered" evidence="6">
    <location>
        <begin position="770"/>
        <end position="870"/>
    </location>
</feature>
<feature type="domain" description="C2H2-type" evidence="7">
    <location>
        <begin position="306"/>
        <end position="333"/>
    </location>
</feature>
<keyword evidence="9" id="KW-1185">Reference proteome</keyword>